<protein>
    <submittedName>
        <fullName evidence="2">Uncharacterized protein</fullName>
    </submittedName>
</protein>
<sequence>MLSVMAKQGLGPKSSVKNTHQISVGNARITKRIEKQREVNLDFHYNHQRAACNAAPEVQ</sequence>
<evidence type="ECO:0000313" key="3">
    <source>
        <dbReference type="Proteomes" id="UP000071778"/>
    </source>
</evidence>
<organism evidence="2 3">
    <name type="scientific">Collimonas arenae</name>
    <dbReference type="NCBI Taxonomy" id="279058"/>
    <lineage>
        <taxon>Bacteria</taxon>
        <taxon>Pseudomonadati</taxon>
        <taxon>Pseudomonadota</taxon>
        <taxon>Betaproteobacteria</taxon>
        <taxon>Burkholderiales</taxon>
        <taxon>Oxalobacteraceae</taxon>
        <taxon>Collimonas</taxon>
    </lineage>
</organism>
<accession>A0A127PQ67</accession>
<dbReference type="PATRIC" id="fig|279058.17.peg.2199"/>
<reference evidence="2 3" key="1">
    <citation type="submission" date="2015-11" db="EMBL/GenBank/DDBJ databases">
        <title>Exploring the genomic traits of fungus-feeding bacterial genus Collimonas.</title>
        <authorList>
            <person name="Song C."/>
            <person name="Schmidt R."/>
            <person name="de Jager V."/>
            <person name="Krzyzanowska D."/>
            <person name="Jongedijk E."/>
            <person name="Cankar K."/>
            <person name="Beekwilder J."/>
            <person name="van Veen A."/>
            <person name="de Boer W."/>
            <person name="van Veen J.A."/>
            <person name="Garbeva P."/>
        </authorList>
    </citation>
    <scope>NUCLEOTIDE SEQUENCE [LARGE SCALE GENOMIC DNA]</scope>
    <source>
        <strain evidence="2 3">Ter282</strain>
    </source>
</reference>
<dbReference type="AlphaFoldDB" id="A0A127PQ67"/>
<evidence type="ECO:0000313" key="2">
    <source>
        <dbReference type="EMBL" id="AMP09808.1"/>
    </source>
</evidence>
<feature type="region of interest" description="Disordered" evidence="1">
    <location>
        <begin position="1"/>
        <end position="23"/>
    </location>
</feature>
<name>A0A127PQ67_9BURK</name>
<proteinExistence type="predicted"/>
<dbReference type="Proteomes" id="UP000071778">
    <property type="component" value="Chromosome"/>
</dbReference>
<evidence type="ECO:0000256" key="1">
    <source>
        <dbReference type="SAM" id="MobiDB-lite"/>
    </source>
</evidence>
<keyword evidence="3" id="KW-1185">Reference proteome</keyword>
<dbReference type="EMBL" id="CP013235">
    <property type="protein sequence ID" value="AMP09808.1"/>
    <property type="molecule type" value="Genomic_DNA"/>
</dbReference>
<gene>
    <name evidence="2" type="ORF">CAter282_2047</name>
</gene>